<sequence length="181" mass="20518">MAHFNDLPNELLAQIISYNVPSALRSRVDFIQFMRDGASSKRFLRITKDTFFRTYTHKVDITCIYTALSPRCAYTQVHHEGTLAARRAFCNQIRDAKLRLHVYYPASIGIAVQELKGALDRYGQLRSLRVEISTGSVEVADELGEKVQEVLDVYRPGRNRLETCLTTDLMGHQVMSCSSTA</sequence>
<evidence type="ECO:0000313" key="2">
    <source>
        <dbReference type="Proteomes" id="UP000016933"/>
    </source>
</evidence>
<accession>N1PYH7</accession>
<organism evidence="1 2">
    <name type="scientific">Dothistroma septosporum (strain NZE10 / CBS 128990)</name>
    <name type="common">Red band needle blight fungus</name>
    <name type="synonym">Mycosphaerella pini</name>
    <dbReference type="NCBI Taxonomy" id="675120"/>
    <lineage>
        <taxon>Eukaryota</taxon>
        <taxon>Fungi</taxon>
        <taxon>Dikarya</taxon>
        <taxon>Ascomycota</taxon>
        <taxon>Pezizomycotina</taxon>
        <taxon>Dothideomycetes</taxon>
        <taxon>Dothideomycetidae</taxon>
        <taxon>Mycosphaerellales</taxon>
        <taxon>Mycosphaerellaceae</taxon>
        <taxon>Dothistroma</taxon>
    </lineage>
</organism>
<dbReference type="OMA" id="FRTYTHK"/>
<gene>
    <name evidence="1" type="ORF">DOTSEDRAFT_49016</name>
</gene>
<dbReference type="HOGENOM" id="CLU_1488976_0_0_1"/>
<dbReference type="EMBL" id="KB446535">
    <property type="protein sequence ID" value="EME48566.1"/>
    <property type="molecule type" value="Genomic_DNA"/>
</dbReference>
<keyword evidence="2" id="KW-1185">Reference proteome</keyword>
<protein>
    <recommendedName>
        <fullName evidence="3">F-box domain-containing protein</fullName>
    </recommendedName>
</protein>
<dbReference type="Proteomes" id="UP000016933">
    <property type="component" value="Unassembled WGS sequence"/>
</dbReference>
<dbReference type="OrthoDB" id="10298631at2759"/>
<proteinExistence type="predicted"/>
<evidence type="ECO:0008006" key="3">
    <source>
        <dbReference type="Google" id="ProtNLM"/>
    </source>
</evidence>
<name>N1PYH7_DOTSN</name>
<reference evidence="1 2" key="2">
    <citation type="journal article" date="2012" name="PLoS Pathog.">
        <title>Diverse lifestyles and strategies of plant pathogenesis encoded in the genomes of eighteen Dothideomycetes fungi.</title>
        <authorList>
            <person name="Ohm R.A."/>
            <person name="Feau N."/>
            <person name="Henrissat B."/>
            <person name="Schoch C.L."/>
            <person name="Horwitz B.A."/>
            <person name="Barry K.W."/>
            <person name="Condon B.J."/>
            <person name="Copeland A.C."/>
            <person name="Dhillon B."/>
            <person name="Glaser F."/>
            <person name="Hesse C.N."/>
            <person name="Kosti I."/>
            <person name="LaButti K."/>
            <person name="Lindquist E.A."/>
            <person name="Lucas S."/>
            <person name="Salamov A.A."/>
            <person name="Bradshaw R.E."/>
            <person name="Ciuffetti L."/>
            <person name="Hamelin R.C."/>
            <person name="Kema G.H.J."/>
            <person name="Lawrence C."/>
            <person name="Scott J.A."/>
            <person name="Spatafora J.W."/>
            <person name="Turgeon B.G."/>
            <person name="de Wit P.J.G.M."/>
            <person name="Zhong S."/>
            <person name="Goodwin S.B."/>
            <person name="Grigoriev I.V."/>
        </authorList>
    </citation>
    <scope>NUCLEOTIDE SEQUENCE [LARGE SCALE GENOMIC DNA]</scope>
    <source>
        <strain evidence="2">NZE10 / CBS 128990</strain>
    </source>
</reference>
<reference evidence="2" key="1">
    <citation type="journal article" date="2012" name="PLoS Genet.">
        <title>The genomes of the fungal plant pathogens Cladosporium fulvum and Dothistroma septosporum reveal adaptation to different hosts and lifestyles but also signatures of common ancestry.</title>
        <authorList>
            <person name="de Wit P.J.G.M."/>
            <person name="van der Burgt A."/>
            <person name="Oekmen B."/>
            <person name="Stergiopoulos I."/>
            <person name="Abd-Elsalam K.A."/>
            <person name="Aerts A.L."/>
            <person name="Bahkali A.H."/>
            <person name="Beenen H.G."/>
            <person name="Chettri P."/>
            <person name="Cox M.P."/>
            <person name="Datema E."/>
            <person name="de Vries R.P."/>
            <person name="Dhillon B."/>
            <person name="Ganley A.R."/>
            <person name="Griffiths S.A."/>
            <person name="Guo Y."/>
            <person name="Hamelin R.C."/>
            <person name="Henrissat B."/>
            <person name="Kabir M.S."/>
            <person name="Jashni M.K."/>
            <person name="Kema G."/>
            <person name="Klaubauf S."/>
            <person name="Lapidus A."/>
            <person name="Levasseur A."/>
            <person name="Lindquist E."/>
            <person name="Mehrabi R."/>
            <person name="Ohm R.A."/>
            <person name="Owen T.J."/>
            <person name="Salamov A."/>
            <person name="Schwelm A."/>
            <person name="Schijlen E."/>
            <person name="Sun H."/>
            <person name="van den Burg H.A."/>
            <person name="van Ham R.C.H.J."/>
            <person name="Zhang S."/>
            <person name="Goodwin S.B."/>
            <person name="Grigoriev I.V."/>
            <person name="Collemare J."/>
            <person name="Bradshaw R.E."/>
        </authorList>
    </citation>
    <scope>NUCLEOTIDE SEQUENCE [LARGE SCALE GENOMIC DNA]</scope>
    <source>
        <strain evidence="2">NZE10 / CBS 128990</strain>
    </source>
</reference>
<dbReference type="AlphaFoldDB" id="N1PYH7"/>
<evidence type="ECO:0000313" key="1">
    <source>
        <dbReference type="EMBL" id="EME48566.1"/>
    </source>
</evidence>